<accession>K2R997</accession>
<evidence type="ECO:0000313" key="1">
    <source>
        <dbReference type="EMBL" id="EKG09447.1"/>
    </source>
</evidence>
<reference evidence="1 2" key="1">
    <citation type="journal article" date="2012" name="BMC Genomics">
        <title>Tools to kill: Genome of one of the most destructive plant pathogenic fungi Macrophomina phaseolina.</title>
        <authorList>
            <person name="Islam M.S."/>
            <person name="Haque M.S."/>
            <person name="Islam M.M."/>
            <person name="Emdad E.M."/>
            <person name="Halim A."/>
            <person name="Hossen Q.M.M."/>
            <person name="Hossain M.Z."/>
            <person name="Ahmed B."/>
            <person name="Rahim S."/>
            <person name="Rahman M.S."/>
            <person name="Alam M.M."/>
            <person name="Hou S."/>
            <person name="Wan X."/>
            <person name="Saito J.A."/>
            <person name="Alam M."/>
        </authorList>
    </citation>
    <scope>NUCLEOTIDE SEQUENCE [LARGE SCALE GENOMIC DNA]</scope>
    <source>
        <strain evidence="1 2">MS6</strain>
    </source>
</reference>
<feature type="non-terminal residue" evidence="1">
    <location>
        <position position="116"/>
    </location>
</feature>
<dbReference type="OrthoDB" id="3762113at2759"/>
<dbReference type="eggNOG" id="ENOG502S62N">
    <property type="taxonomic scope" value="Eukaryota"/>
</dbReference>
<dbReference type="VEuPathDB" id="FungiDB:MPH_13514"/>
<sequence>MQQPNHVQPPLYESRLFLAKQAIDQGRILSNRGAAETYHVNRMTLKRRRDGIHSRRDCTPNSRKLTDPEESVIIRRILDLDLRGFPPRLRDVEDMANKLLADRAGGKVGKKWPTNF</sequence>
<name>K2R997_MACPH</name>
<comment type="caution">
    <text evidence="1">The sequence shown here is derived from an EMBL/GenBank/DDBJ whole genome shotgun (WGS) entry which is preliminary data.</text>
</comment>
<dbReference type="InParanoid" id="K2R997"/>
<dbReference type="HOGENOM" id="CLU_013929_8_5_1"/>
<organism evidence="1 2">
    <name type="scientific">Macrophomina phaseolina (strain MS6)</name>
    <name type="common">Charcoal rot fungus</name>
    <dbReference type="NCBI Taxonomy" id="1126212"/>
    <lineage>
        <taxon>Eukaryota</taxon>
        <taxon>Fungi</taxon>
        <taxon>Dikarya</taxon>
        <taxon>Ascomycota</taxon>
        <taxon>Pezizomycotina</taxon>
        <taxon>Dothideomycetes</taxon>
        <taxon>Dothideomycetes incertae sedis</taxon>
        <taxon>Botryosphaeriales</taxon>
        <taxon>Botryosphaeriaceae</taxon>
        <taxon>Macrophomina</taxon>
    </lineage>
</organism>
<dbReference type="Proteomes" id="UP000007129">
    <property type="component" value="Unassembled WGS sequence"/>
</dbReference>
<proteinExistence type="predicted"/>
<gene>
    <name evidence="1" type="ORF">MPH_13514</name>
</gene>
<dbReference type="AlphaFoldDB" id="K2R997"/>
<evidence type="ECO:0000313" key="2">
    <source>
        <dbReference type="Proteomes" id="UP000007129"/>
    </source>
</evidence>
<dbReference type="EMBL" id="AHHD01000663">
    <property type="protein sequence ID" value="EKG09447.1"/>
    <property type="molecule type" value="Genomic_DNA"/>
</dbReference>
<protein>
    <submittedName>
        <fullName evidence="1">Putative transposase</fullName>
    </submittedName>
</protein>